<proteinExistence type="inferred from homology"/>
<feature type="domain" description="Peptidase S1" evidence="12">
    <location>
        <begin position="227"/>
        <end position="450"/>
    </location>
</feature>
<evidence type="ECO:0000256" key="5">
    <source>
        <dbReference type="ARBA" id="ARBA00022801"/>
    </source>
</evidence>
<dbReference type="InterPro" id="IPR001254">
    <property type="entry name" value="Trypsin_dom"/>
</dbReference>
<name>A0A336MIS8_CULSO</name>
<keyword evidence="3 11" id="KW-0732">Signal</keyword>
<dbReference type="PROSITE" id="PS00134">
    <property type="entry name" value="TRYPSIN_HIS"/>
    <property type="match status" value="1"/>
</dbReference>
<dbReference type="InterPro" id="IPR050430">
    <property type="entry name" value="Peptidase_S1"/>
</dbReference>
<evidence type="ECO:0000313" key="14">
    <source>
        <dbReference type="EMBL" id="SSX30332.1"/>
    </source>
</evidence>
<evidence type="ECO:0000256" key="8">
    <source>
        <dbReference type="ARBA" id="ARBA00023157"/>
    </source>
</evidence>
<keyword evidence="4" id="KW-0222">Digestion</keyword>
<dbReference type="AlphaFoldDB" id="A0A336MIS8"/>
<dbReference type="GO" id="GO:0005576">
    <property type="term" value="C:extracellular region"/>
    <property type="evidence" value="ECO:0007669"/>
    <property type="project" value="UniProtKB-SubCell"/>
</dbReference>
<evidence type="ECO:0000256" key="9">
    <source>
        <dbReference type="ARBA" id="ARBA00024195"/>
    </source>
</evidence>
<keyword evidence="6 10" id="KW-0720">Serine protease</keyword>
<dbReference type="InterPro" id="IPR033116">
    <property type="entry name" value="TRYPSIN_SER"/>
</dbReference>
<dbReference type="FunFam" id="2.40.10.10:FF:000036">
    <property type="entry name" value="Trypsin beta"/>
    <property type="match status" value="1"/>
</dbReference>
<comment type="subcellular location">
    <subcellularLocation>
        <location evidence="1">Secreted</location>
        <location evidence="1">Extracellular space</location>
    </subcellularLocation>
</comment>
<dbReference type="EMBL" id="UFQS01001390">
    <property type="protein sequence ID" value="SSX10649.1"/>
    <property type="molecule type" value="Genomic_DNA"/>
</dbReference>
<dbReference type="InterPro" id="IPR018114">
    <property type="entry name" value="TRYPSIN_HIS"/>
</dbReference>
<evidence type="ECO:0000256" key="7">
    <source>
        <dbReference type="ARBA" id="ARBA00023145"/>
    </source>
</evidence>
<evidence type="ECO:0000313" key="13">
    <source>
        <dbReference type="EMBL" id="SSX10649.1"/>
    </source>
</evidence>
<dbReference type="InterPro" id="IPR043504">
    <property type="entry name" value="Peptidase_S1_PA_chymotrypsin"/>
</dbReference>
<dbReference type="GO" id="GO:0007586">
    <property type="term" value="P:digestion"/>
    <property type="evidence" value="ECO:0007669"/>
    <property type="project" value="UniProtKB-KW"/>
</dbReference>
<protein>
    <submittedName>
        <fullName evidence="14">CSON002325 protein</fullName>
    </submittedName>
</protein>
<dbReference type="SUPFAM" id="SSF50494">
    <property type="entry name" value="Trypsin-like serine proteases"/>
    <property type="match status" value="2"/>
</dbReference>
<feature type="chain" id="PRO_5036062398" evidence="11">
    <location>
        <begin position="19"/>
        <end position="450"/>
    </location>
</feature>
<evidence type="ECO:0000256" key="10">
    <source>
        <dbReference type="RuleBase" id="RU363034"/>
    </source>
</evidence>
<dbReference type="PROSITE" id="PS00135">
    <property type="entry name" value="TRYPSIN_SER"/>
    <property type="match status" value="1"/>
</dbReference>
<dbReference type="EMBL" id="UFQT01001390">
    <property type="protein sequence ID" value="SSX30332.1"/>
    <property type="molecule type" value="Genomic_DNA"/>
</dbReference>
<feature type="signal peptide" evidence="11">
    <location>
        <begin position="1"/>
        <end position="18"/>
    </location>
</feature>
<evidence type="ECO:0000259" key="12">
    <source>
        <dbReference type="PROSITE" id="PS50240"/>
    </source>
</evidence>
<dbReference type="PRINTS" id="PR00722">
    <property type="entry name" value="CHYMOTRYPSIN"/>
</dbReference>
<feature type="domain" description="Peptidase S1" evidence="12">
    <location>
        <begin position="7"/>
        <end position="233"/>
    </location>
</feature>
<evidence type="ECO:0000256" key="4">
    <source>
        <dbReference type="ARBA" id="ARBA00022757"/>
    </source>
</evidence>
<dbReference type="OMA" id="NEGACHG"/>
<evidence type="ECO:0000256" key="6">
    <source>
        <dbReference type="ARBA" id="ARBA00022825"/>
    </source>
</evidence>
<keyword evidence="7" id="KW-0865">Zymogen</keyword>
<keyword evidence="8" id="KW-1015">Disulfide bond</keyword>
<evidence type="ECO:0000256" key="1">
    <source>
        <dbReference type="ARBA" id="ARBA00004239"/>
    </source>
</evidence>
<dbReference type="CDD" id="cd00190">
    <property type="entry name" value="Tryp_SPc"/>
    <property type="match status" value="2"/>
</dbReference>
<dbReference type="PANTHER" id="PTHR24276:SF98">
    <property type="entry name" value="FI18310P1-RELATED"/>
    <property type="match status" value="1"/>
</dbReference>
<reference evidence="13" key="1">
    <citation type="submission" date="2018-04" db="EMBL/GenBank/DDBJ databases">
        <authorList>
            <person name="Go L.Y."/>
            <person name="Mitchell J.A."/>
        </authorList>
    </citation>
    <scope>NUCLEOTIDE SEQUENCE</scope>
    <source>
        <tissue evidence="13">Whole organism</tissue>
    </source>
</reference>
<dbReference type="InterPro" id="IPR009003">
    <property type="entry name" value="Peptidase_S1_PA"/>
</dbReference>
<dbReference type="Pfam" id="PF00089">
    <property type="entry name" value="Trypsin"/>
    <property type="match status" value="2"/>
</dbReference>
<comment type="similarity">
    <text evidence="9">Belongs to the peptidase S1 family. CLIP subfamily.</text>
</comment>
<gene>
    <name evidence="14" type="primary">CSON002325</name>
</gene>
<evidence type="ECO:0000256" key="3">
    <source>
        <dbReference type="ARBA" id="ARBA00022729"/>
    </source>
</evidence>
<accession>A0A336MIS8</accession>
<dbReference type="VEuPathDB" id="VectorBase:CSON002325"/>
<dbReference type="Gene3D" id="2.40.10.10">
    <property type="entry name" value="Trypsin-like serine proteases"/>
    <property type="match status" value="3"/>
</dbReference>
<dbReference type="GO" id="GO:0004252">
    <property type="term" value="F:serine-type endopeptidase activity"/>
    <property type="evidence" value="ECO:0007669"/>
    <property type="project" value="InterPro"/>
</dbReference>
<evidence type="ECO:0000256" key="2">
    <source>
        <dbReference type="ARBA" id="ARBA00022670"/>
    </source>
</evidence>
<organism evidence="14">
    <name type="scientific">Culicoides sonorensis</name>
    <name type="common">Biting midge</name>
    <dbReference type="NCBI Taxonomy" id="179676"/>
    <lineage>
        <taxon>Eukaryota</taxon>
        <taxon>Metazoa</taxon>
        <taxon>Ecdysozoa</taxon>
        <taxon>Arthropoda</taxon>
        <taxon>Hexapoda</taxon>
        <taxon>Insecta</taxon>
        <taxon>Pterygota</taxon>
        <taxon>Neoptera</taxon>
        <taxon>Endopterygota</taxon>
        <taxon>Diptera</taxon>
        <taxon>Nematocera</taxon>
        <taxon>Chironomoidea</taxon>
        <taxon>Ceratopogonidae</taxon>
        <taxon>Ceratopogoninae</taxon>
        <taxon>Culicoides</taxon>
        <taxon>Monoculicoides</taxon>
    </lineage>
</organism>
<dbReference type="SMART" id="SM00020">
    <property type="entry name" value="Tryp_SPc"/>
    <property type="match status" value="2"/>
</dbReference>
<dbReference type="PROSITE" id="PS50240">
    <property type="entry name" value="TRYPSIN_DOM"/>
    <property type="match status" value="2"/>
</dbReference>
<evidence type="ECO:0000256" key="11">
    <source>
        <dbReference type="SAM" id="SignalP"/>
    </source>
</evidence>
<dbReference type="PANTHER" id="PTHR24276">
    <property type="entry name" value="POLYSERASE-RELATED"/>
    <property type="match status" value="1"/>
</dbReference>
<sequence>MFRLLFVISAFAAVLVTGLPSSRVVNGEDAKHVLNHHYVLTAAHCVKNAKSWEVHLGAHKRSLTHEPHRAVYKTTHGKAHPDYNQRNLNNDVGLLYFEEEVKYTAYVQPATVYAHHVSEDRTVVVSGWGLMNDHSAQPAETLQFAPLVTMKNKDCAAVYSNDVVKETVVCAKGVTNESACNGDSGGPLVLEDTHELVGVVSFGHAAGCEKGFPNGYSRVNTTPITRIVNGEEAKPGQFPHQVLLRPDTGNVISDRFVLTAAHCVKNMKSIEVHLGAHDRTNPNEDGRLVFNSTEFKPHEKFNLLANNDVGLVKLPEAVKFSDKIKPVKLPKNNNDKYENETAVVSGWGLEHTGGSQAPHELRFTELRVISNAECKKVYNGLIVKDSTICAKGEEKESACNGDSGGPLVHKETGELIGVVSFVGVEGCEVGLPVGFARVTKFLDWIQKNSV</sequence>
<dbReference type="InterPro" id="IPR001314">
    <property type="entry name" value="Peptidase_S1A"/>
</dbReference>
<keyword evidence="5 10" id="KW-0378">Hydrolase</keyword>
<keyword evidence="2 10" id="KW-0645">Protease</keyword>
<reference evidence="14" key="2">
    <citation type="submission" date="2018-07" db="EMBL/GenBank/DDBJ databases">
        <authorList>
            <person name="Quirk P.G."/>
            <person name="Krulwich T.A."/>
        </authorList>
    </citation>
    <scope>NUCLEOTIDE SEQUENCE</scope>
</reference>
<dbReference type="FunFam" id="2.40.10.10:FF:000025">
    <property type="entry name" value="serine proteases 1/2"/>
    <property type="match status" value="1"/>
</dbReference>
<dbReference type="GO" id="GO:0006508">
    <property type="term" value="P:proteolysis"/>
    <property type="evidence" value="ECO:0007669"/>
    <property type="project" value="UniProtKB-KW"/>
</dbReference>